<dbReference type="GeneID" id="101832140"/>
<organism evidence="3 4">
    <name type="scientific">Mesocricetus auratus</name>
    <name type="common">Golden hamster</name>
    <dbReference type="NCBI Taxonomy" id="10036"/>
    <lineage>
        <taxon>Eukaryota</taxon>
        <taxon>Metazoa</taxon>
        <taxon>Chordata</taxon>
        <taxon>Craniata</taxon>
        <taxon>Vertebrata</taxon>
        <taxon>Euteleostomi</taxon>
        <taxon>Mammalia</taxon>
        <taxon>Eutheria</taxon>
        <taxon>Euarchontoglires</taxon>
        <taxon>Glires</taxon>
        <taxon>Rodentia</taxon>
        <taxon>Myomorpha</taxon>
        <taxon>Muroidea</taxon>
        <taxon>Cricetidae</taxon>
        <taxon>Cricetinae</taxon>
        <taxon>Mesocricetus</taxon>
    </lineage>
</organism>
<dbReference type="InterPro" id="IPR028227">
    <property type="entry name" value="UPF0449"/>
</dbReference>
<dbReference type="OrthoDB" id="6129359at2759"/>
<dbReference type="Pfam" id="PF15136">
    <property type="entry name" value="UPF0449"/>
    <property type="match status" value="1"/>
</dbReference>
<comment type="similarity">
    <text evidence="1">Belongs to the UPF0449 family.</text>
</comment>
<evidence type="ECO:0000313" key="4">
    <source>
        <dbReference type="RefSeq" id="XP_005083364.1"/>
    </source>
</evidence>
<gene>
    <name evidence="4" type="primary">CUNH19orf25</name>
</gene>
<keyword evidence="3" id="KW-1185">Reference proteome</keyword>
<dbReference type="CTD" id="103181931"/>
<feature type="region of interest" description="Disordered" evidence="2">
    <location>
        <begin position="38"/>
        <end position="57"/>
    </location>
</feature>
<dbReference type="PANTHER" id="PTHR34766:SF1">
    <property type="entry name" value="UPF0449 PROTEIN C19ORF25"/>
    <property type="match status" value="1"/>
</dbReference>
<protein>
    <submittedName>
        <fullName evidence="4">UPF0449 protein C19orf25 homolog</fullName>
    </submittedName>
</protein>
<evidence type="ECO:0000256" key="2">
    <source>
        <dbReference type="SAM" id="MobiDB-lite"/>
    </source>
</evidence>
<dbReference type="PANTHER" id="PTHR34766">
    <property type="entry name" value="UPF0449 PROTEIN C19ORF25"/>
    <property type="match status" value="1"/>
</dbReference>
<dbReference type="eggNOG" id="ENOG502SDTN">
    <property type="taxonomic scope" value="Eukaryota"/>
</dbReference>
<reference evidence="4" key="1">
    <citation type="submission" date="2025-08" db="UniProtKB">
        <authorList>
            <consortium name="RefSeq"/>
        </authorList>
    </citation>
    <scope>IDENTIFICATION</scope>
    <source>
        <tissue evidence="4">Liver</tissue>
    </source>
</reference>
<dbReference type="RefSeq" id="XP_005083364.1">
    <property type="nucleotide sequence ID" value="XM_005083307.3"/>
</dbReference>
<name>A0A1U7R8J4_MESAU</name>
<sequence length="109" mass="12171">MGSKGKKRVVLPTRPAPPTVEQILEDVRGAPAHDPVFTALAPEDLPDPSLRAEDPEAQHEQIYQQSRAYVAMNERLLQAKEPLRQKFEDLRQAGQRLEQDVSQVTSATS</sequence>
<dbReference type="KEGG" id="maua:101832140"/>
<dbReference type="STRING" id="10036.ENSMAUP00000017413"/>
<evidence type="ECO:0000313" key="3">
    <source>
        <dbReference type="Proteomes" id="UP000886700"/>
    </source>
</evidence>
<proteinExistence type="inferred from homology"/>
<dbReference type="Proteomes" id="UP000886700">
    <property type="component" value="Unplaced"/>
</dbReference>
<evidence type="ECO:0000256" key="1">
    <source>
        <dbReference type="ARBA" id="ARBA00006137"/>
    </source>
</evidence>
<accession>A0A1U7R8J4</accession>
<dbReference type="AlphaFoldDB" id="A0A1U7R8J4"/>